<proteinExistence type="predicted"/>
<comment type="caution">
    <text evidence="1">The sequence shown here is derived from an EMBL/GenBank/DDBJ whole genome shotgun (WGS) entry which is preliminary data.</text>
</comment>
<keyword evidence="2" id="KW-1185">Reference proteome</keyword>
<accession>A0A3M7P5Z9</accession>
<dbReference type="AlphaFoldDB" id="A0A3M7P5Z9"/>
<dbReference type="EMBL" id="REGN01013045">
    <property type="protein sequence ID" value="RMZ94453.1"/>
    <property type="molecule type" value="Genomic_DNA"/>
</dbReference>
<dbReference type="Proteomes" id="UP000276133">
    <property type="component" value="Unassembled WGS sequence"/>
</dbReference>
<reference evidence="1 2" key="1">
    <citation type="journal article" date="2018" name="Sci. Rep.">
        <title>Genomic signatures of local adaptation to the degree of environmental predictability in rotifers.</title>
        <authorList>
            <person name="Franch-Gras L."/>
            <person name="Hahn C."/>
            <person name="Garcia-Roger E.M."/>
            <person name="Carmona M.J."/>
            <person name="Serra M."/>
            <person name="Gomez A."/>
        </authorList>
    </citation>
    <scope>NUCLEOTIDE SEQUENCE [LARGE SCALE GENOMIC DNA]</scope>
    <source>
        <strain evidence="1">HYR1</strain>
    </source>
</reference>
<organism evidence="1 2">
    <name type="scientific">Brachionus plicatilis</name>
    <name type="common">Marine rotifer</name>
    <name type="synonym">Brachionus muelleri</name>
    <dbReference type="NCBI Taxonomy" id="10195"/>
    <lineage>
        <taxon>Eukaryota</taxon>
        <taxon>Metazoa</taxon>
        <taxon>Spiralia</taxon>
        <taxon>Gnathifera</taxon>
        <taxon>Rotifera</taxon>
        <taxon>Eurotatoria</taxon>
        <taxon>Monogononta</taxon>
        <taxon>Pseudotrocha</taxon>
        <taxon>Ploima</taxon>
        <taxon>Brachionidae</taxon>
        <taxon>Brachionus</taxon>
    </lineage>
</organism>
<sequence>MLIFKNVTNLKIHGLLDKIENDSFREIKAKYINLLIDNYLEIFSQGLEWMNFLNSNLTLNFSDANDITRSLDKAIFVSIIID</sequence>
<evidence type="ECO:0000313" key="2">
    <source>
        <dbReference type="Proteomes" id="UP000276133"/>
    </source>
</evidence>
<protein>
    <submittedName>
        <fullName evidence="1">Uncharacterized protein</fullName>
    </submittedName>
</protein>
<evidence type="ECO:0000313" key="1">
    <source>
        <dbReference type="EMBL" id="RMZ94453.1"/>
    </source>
</evidence>
<gene>
    <name evidence="1" type="ORF">BpHYR1_035503</name>
</gene>
<name>A0A3M7P5Z9_BRAPC</name>